<dbReference type="InterPro" id="IPR058913">
    <property type="entry name" value="Integrase_dom_put"/>
</dbReference>
<dbReference type="PROSITE" id="PS50994">
    <property type="entry name" value="INTEGRASE"/>
    <property type="match status" value="1"/>
</dbReference>
<organism evidence="2 3">
    <name type="scientific">Porites evermanni</name>
    <dbReference type="NCBI Taxonomy" id="104178"/>
    <lineage>
        <taxon>Eukaryota</taxon>
        <taxon>Metazoa</taxon>
        <taxon>Cnidaria</taxon>
        <taxon>Anthozoa</taxon>
        <taxon>Hexacorallia</taxon>
        <taxon>Scleractinia</taxon>
        <taxon>Fungiina</taxon>
        <taxon>Poritidae</taxon>
        <taxon>Porites</taxon>
    </lineage>
</organism>
<dbReference type="Pfam" id="PF24764">
    <property type="entry name" value="rva_4"/>
    <property type="match status" value="2"/>
</dbReference>
<protein>
    <recommendedName>
        <fullName evidence="1">Integrase catalytic domain-containing protein</fullName>
    </recommendedName>
</protein>
<evidence type="ECO:0000259" key="1">
    <source>
        <dbReference type="PROSITE" id="PS50994"/>
    </source>
</evidence>
<accession>A0ABN8LD99</accession>
<dbReference type="Proteomes" id="UP001159427">
    <property type="component" value="Unassembled WGS sequence"/>
</dbReference>
<feature type="domain" description="Integrase catalytic" evidence="1">
    <location>
        <begin position="214"/>
        <end position="288"/>
    </location>
</feature>
<gene>
    <name evidence="2" type="ORF">PEVE_00000057</name>
</gene>
<comment type="caution">
    <text evidence="2">The sequence shown here is derived from an EMBL/GenBank/DDBJ whole genome shotgun (WGS) entry which is preliminary data.</text>
</comment>
<dbReference type="PANTHER" id="PTHR46791:SF5">
    <property type="entry name" value="CLR5 DOMAIN-CONTAINING PROTEIN-RELATED"/>
    <property type="match status" value="1"/>
</dbReference>
<dbReference type="InterPro" id="IPR036397">
    <property type="entry name" value="RNaseH_sf"/>
</dbReference>
<name>A0ABN8LD99_9CNID</name>
<dbReference type="Gene3D" id="3.30.420.10">
    <property type="entry name" value="Ribonuclease H-like superfamily/Ribonuclease H"/>
    <property type="match status" value="1"/>
</dbReference>
<reference evidence="2 3" key="1">
    <citation type="submission" date="2022-05" db="EMBL/GenBank/DDBJ databases">
        <authorList>
            <consortium name="Genoscope - CEA"/>
            <person name="William W."/>
        </authorList>
    </citation>
    <scope>NUCLEOTIDE SEQUENCE [LARGE SCALE GENOMIC DNA]</scope>
</reference>
<evidence type="ECO:0000313" key="2">
    <source>
        <dbReference type="EMBL" id="CAH3013624.1"/>
    </source>
</evidence>
<keyword evidence="3" id="KW-1185">Reference proteome</keyword>
<dbReference type="InterPro" id="IPR012337">
    <property type="entry name" value="RNaseH-like_sf"/>
</dbReference>
<dbReference type="InterPro" id="IPR001584">
    <property type="entry name" value="Integrase_cat-core"/>
</dbReference>
<evidence type="ECO:0000313" key="3">
    <source>
        <dbReference type="Proteomes" id="UP001159427"/>
    </source>
</evidence>
<dbReference type="PANTHER" id="PTHR46791">
    <property type="entry name" value="EXPRESSED PROTEIN"/>
    <property type="match status" value="1"/>
</dbReference>
<dbReference type="SUPFAM" id="SSF53098">
    <property type="entry name" value="Ribonuclease H-like"/>
    <property type="match status" value="1"/>
</dbReference>
<sequence length="543" mass="61788">MATVSDSSWEEFFSGLVNLLDICENYSLNINLDFPSAAILFNQLDITVSVLRSVSDGVANLSLPCTDQLQELCSCFSEIHLYWWNRMAEIGRRTTSIADLGPRSAAVSGVGRPKFEIAQELLENLRVLGCTWMQIARMLQVSRWTIRRRVVEYGLHCGRWSDISDYQLDTIIRGYTSRHGVTTGQSYIIGYVRSLGVDPENTALRWAVVITRRVYSVPWPNSLWHIDGHHSLIWWGFVIHGCIDGFSRIITFLRCSTNNRSETVMSYFEDAISQYGLPSRVRGDHGGENRGEGRGSFIAGPSTQEGGYLHTSNDIEMFVLHFIFAPRINLALSEFCSASNLRPVRTEHNWSPNRLWVNGMINRHYVDPALNEPTPSDLEYYGNDPEGPASLEEHGSVEVSDIVSPLDEDEFAEFAQFVNPQTESESYGIDIFIRALEEWTHSHHTGIEKGEGHVEFDSNVEMPHSLHKEMKFESCLNSWSSVVAISYNRSRDSFAEDFNKFKIIRCNVRSLCLQRSDDFISHETFVICGDEIHFSIAHYRIIL</sequence>
<dbReference type="EMBL" id="CALNXI010000001">
    <property type="protein sequence ID" value="CAH3013624.1"/>
    <property type="molecule type" value="Genomic_DNA"/>
</dbReference>
<proteinExistence type="predicted"/>